<sequence>MDTSFNLRRHRDKTFWPTTTEDLDLTDLAGLIARSDRIDGAQVDYLQTFWVLDTSHVVGEVNAVILDSHRGLVSTVETVSKLMQRVAADLQFGAQYQLQELVCSLGLPRFKLPLICRDMQFLPVTFRHLAGRHWFGVHQYCSAKSVAGGAVVQLYNGLRLFLPVSKRALVNQIDRVQVLHRYLANDTAYYNRFNYGGAVGGQQLAPELTYAGYRKFSQHLSQQYYGLPLDGNDLDLALMGYFGLKRA</sequence>
<dbReference type="RefSeq" id="WP_137629214.1">
    <property type="nucleotide sequence ID" value="NZ_BJDJ01000018.1"/>
</dbReference>
<evidence type="ECO:0000313" key="2">
    <source>
        <dbReference type="EMBL" id="MFC6179860.1"/>
    </source>
</evidence>
<protein>
    <submittedName>
        <fullName evidence="2">Uncharacterized protein</fullName>
    </submittedName>
</protein>
<comment type="caution">
    <text evidence="2">The sequence shown here is derived from an EMBL/GenBank/DDBJ whole genome shotgun (WGS) entry which is preliminary data.</text>
</comment>
<organism evidence="2 3">
    <name type="scientific">Lactiplantibacillus daowaiensis</name>
    <dbReference type="NCBI Taxonomy" id="2559918"/>
    <lineage>
        <taxon>Bacteria</taxon>
        <taxon>Bacillati</taxon>
        <taxon>Bacillota</taxon>
        <taxon>Bacilli</taxon>
        <taxon>Lactobacillales</taxon>
        <taxon>Lactobacillaceae</taxon>
        <taxon>Lactiplantibacillus</taxon>
    </lineage>
</organism>
<reference evidence="2" key="3">
    <citation type="submission" date="2024-09" db="EMBL/GenBank/DDBJ databases">
        <authorList>
            <person name="Sun Q."/>
            <person name="Mori K."/>
        </authorList>
    </citation>
    <scope>NUCLEOTIDE SEQUENCE</scope>
    <source>
        <strain evidence="2">CCM 8933</strain>
    </source>
</reference>
<name>A0ABW1RWG5_9LACO</name>
<gene>
    <name evidence="1" type="ORF">ACFP5Y_00810</name>
    <name evidence="2" type="ORF">ACFP5Y_01145</name>
</gene>
<evidence type="ECO:0000313" key="1">
    <source>
        <dbReference type="EMBL" id="MFC6179796.1"/>
    </source>
</evidence>
<keyword evidence="3" id="KW-1185">Reference proteome</keyword>
<reference evidence="3" key="2">
    <citation type="journal article" date="2019" name="Int. J. Syst. Evol. Microbiol.">
        <title>The Global Catalogue of Microorganisms (GCM) 10K type strain sequencing project: providing services to taxonomists for standard genome sequencing and annotation.</title>
        <authorList>
            <consortium name="The Broad Institute Genomics Platform"/>
            <consortium name="The Broad Institute Genome Sequencing Center for Infectious Disease"/>
            <person name="Wu L."/>
            <person name="Ma J."/>
        </authorList>
    </citation>
    <scope>NUCLEOTIDE SEQUENCE [LARGE SCALE GENOMIC DNA]</scope>
    <source>
        <strain evidence="3">CCM 8933</strain>
    </source>
</reference>
<dbReference type="EMBL" id="JBHSSC010000004">
    <property type="protein sequence ID" value="MFC6179860.1"/>
    <property type="molecule type" value="Genomic_DNA"/>
</dbReference>
<reference evidence="2" key="1">
    <citation type="journal article" date="2014" name="Int. J. Syst. Evol. Microbiol.">
        <title>Complete genome of a new Firmicutes species belonging to the dominant human colonic microbiota ('Ruminococcus bicirculans') reveals two chromosomes and a selective capacity to utilize plant glucans.</title>
        <authorList>
            <consortium name="NISC Comparative Sequencing Program"/>
            <person name="Wegmann U."/>
            <person name="Louis P."/>
            <person name="Goesmann A."/>
            <person name="Henrissat B."/>
            <person name="Duncan S.H."/>
            <person name="Flint H.J."/>
        </authorList>
    </citation>
    <scope>NUCLEOTIDE SEQUENCE</scope>
    <source>
        <strain evidence="2">CCM 8933</strain>
    </source>
</reference>
<dbReference type="Proteomes" id="UP001596282">
    <property type="component" value="Unassembled WGS sequence"/>
</dbReference>
<proteinExistence type="predicted"/>
<accession>A0ABW1RWG5</accession>
<dbReference type="EMBL" id="JBHSSC010000004">
    <property type="protein sequence ID" value="MFC6179796.1"/>
    <property type="molecule type" value="Genomic_DNA"/>
</dbReference>
<evidence type="ECO:0000313" key="3">
    <source>
        <dbReference type="Proteomes" id="UP001596282"/>
    </source>
</evidence>